<dbReference type="EMBL" id="CP015231">
    <property type="protein sequence ID" value="ANP42660.1"/>
    <property type="molecule type" value="Genomic_DNA"/>
</dbReference>
<dbReference type="Proteomes" id="UP000013243">
    <property type="component" value="Plasmid unnamed1"/>
</dbReference>
<dbReference type="RefSeq" id="WP_005620483.1">
    <property type="nucleotide sequence ID" value="NZ_CP015231.1"/>
</dbReference>
<dbReference type="Gene3D" id="2.40.160.20">
    <property type="match status" value="1"/>
</dbReference>
<gene>
    <name evidence="2" type="ORF">K529_018020</name>
</gene>
<evidence type="ECO:0000313" key="2">
    <source>
        <dbReference type="EMBL" id="ANP42660.1"/>
    </source>
</evidence>
<dbReference type="AlphaFoldDB" id="A0A1B1A7Z5"/>
<evidence type="ECO:0000256" key="1">
    <source>
        <dbReference type="SAM" id="SignalP"/>
    </source>
</evidence>
<feature type="chain" id="PRO_5008518488" evidence="1">
    <location>
        <begin position="23"/>
        <end position="170"/>
    </location>
</feature>
<keyword evidence="1" id="KW-0732">Signal</keyword>
<dbReference type="Pfam" id="PF09411">
    <property type="entry name" value="PagL"/>
    <property type="match status" value="1"/>
</dbReference>
<sequence length="170" mass="18279">MRKTISVLTLVSALLHGPMLSAQELTFGLGYADFHADTAESGPYFSAEYLGVRDWQFLGFDTGFGLAGHIHETGDAFLGGGLQAQRPFGQGWFIEASIMPGLFFESSSRNDLGSTFEIRSLLGIGRDLRGGRRLSLALTHISNASLGDENPGLNTISLRLHTPLGRNPPG</sequence>
<geneLocation type="plasmid" evidence="2 3">
    <name>unnamed1</name>
</geneLocation>
<dbReference type="OrthoDB" id="6199047at2"/>
<organism evidence="2 3">
    <name type="scientific">Tritonibacter mobilis F1926</name>
    <dbReference type="NCBI Taxonomy" id="1265309"/>
    <lineage>
        <taxon>Bacteria</taxon>
        <taxon>Pseudomonadati</taxon>
        <taxon>Pseudomonadota</taxon>
        <taxon>Alphaproteobacteria</taxon>
        <taxon>Rhodobacterales</taxon>
        <taxon>Paracoccaceae</taxon>
        <taxon>Tritonibacter</taxon>
    </lineage>
</organism>
<feature type="signal peptide" evidence="1">
    <location>
        <begin position="1"/>
        <end position="22"/>
    </location>
</feature>
<accession>A0A1B1A7Z5</accession>
<name>A0A1B1A7Z5_9RHOB</name>
<keyword evidence="2" id="KW-0614">Plasmid</keyword>
<protein>
    <submittedName>
        <fullName evidence="2">Lipid A 3-O-deacylase</fullName>
    </submittedName>
</protein>
<dbReference type="InterPro" id="IPR018550">
    <property type="entry name" value="Lipid-A_deacylase-rel"/>
</dbReference>
<dbReference type="KEGG" id="rmb:K529_018020"/>
<reference evidence="2 3" key="1">
    <citation type="journal article" date="2016" name="ISME J.">
        <title>Global occurrence and heterogeneity of the Roseobacter-clade species Ruegeria mobilis.</title>
        <authorList>
            <person name="Sonnenschein E."/>
            <person name="Gram L."/>
        </authorList>
    </citation>
    <scope>NUCLEOTIDE SEQUENCE [LARGE SCALE GENOMIC DNA]</scope>
    <source>
        <strain evidence="2 3">F1926</strain>
        <plasmid evidence="2 3">unnamed1</plasmid>
    </source>
</reference>
<evidence type="ECO:0000313" key="3">
    <source>
        <dbReference type="Proteomes" id="UP000013243"/>
    </source>
</evidence>
<dbReference type="GeneID" id="28251772"/>
<proteinExistence type="predicted"/>